<evidence type="ECO:0000256" key="2">
    <source>
        <dbReference type="ARBA" id="ARBA00023002"/>
    </source>
</evidence>
<dbReference type="InterPro" id="IPR020471">
    <property type="entry name" value="AKR"/>
</dbReference>
<dbReference type="AlphaFoldDB" id="A0A0R1NN75"/>
<dbReference type="PANTHER" id="PTHR43827:SF13">
    <property type="entry name" value="ALDO_KETO REDUCTASE FAMILY PROTEIN"/>
    <property type="match status" value="1"/>
</dbReference>
<dbReference type="Proteomes" id="UP000051439">
    <property type="component" value="Unassembled WGS sequence"/>
</dbReference>
<evidence type="ECO:0000256" key="4">
    <source>
        <dbReference type="PIRSR" id="PIRSR000097-2"/>
    </source>
</evidence>
<dbReference type="InterPro" id="IPR036812">
    <property type="entry name" value="NAD(P)_OxRdtase_dom_sf"/>
</dbReference>
<dbReference type="Gene3D" id="3.20.20.100">
    <property type="entry name" value="NADP-dependent oxidoreductase domain"/>
    <property type="match status" value="1"/>
</dbReference>
<keyword evidence="8" id="KW-1185">Reference proteome</keyword>
<comment type="similarity">
    <text evidence="1">Belongs to the aldo/keto reductase family.</text>
</comment>
<sequence length="300" mass="33471">MTIFDETSTLSNGVTIPRLALGTWEINNEDVSAVVQNALQIGYRHIDTAQAYGNEEGVGEGIKKAGIPRDQVFVNSKVAAEIKNYDDAKKSIDESLRRMKLDYLDMMIIHSPQPWIEVNQSRDRHFQGNLETWRAMEDAMAEGKLRAIGVSSFLKPDLDNIIQNSQVKPMVNQILAHVGHMPVDLVNYSNQQGIIVEAFSPIAHGFSLKVPAIRKIAEKYDVSVAQLCIRYDWQLGMIVLPKAVKPEHMKANAKIDFEISNEDMQTLNCINNVDYGDASIYPVYGGKLKSFNGKSGSENS</sequence>
<evidence type="ECO:0000259" key="6">
    <source>
        <dbReference type="Pfam" id="PF00248"/>
    </source>
</evidence>
<keyword evidence="2" id="KW-0560">Oxidoreductase</keyword>
<evidence type="ECO:0000256" key="5">
    <source>
        <dbReference type="PIRSR" id="PIRSR000097-3"/>
    </source>
</evidence>
<feature type="site" description="Lowers pKa of active site Tyr" evidence="5">
    <location>
        <position position="77"/>
    </location>
</feature>
<dbReference type="CDD" id="cd19071">
    <property type="entry name" value="AKR_AKR1-5-like"/>
    <property type="match status" value="1"/>
</dbReference>
<evidence type="ECO:0000313" key="8">
    <source>
        <dbReference type="Proteomes" id="UP000051439"/>
    </source>
</evidence>
<evidence type="ECO:0000313" key="7">
    <source>
        <dbReference type="EMBL" id="KRL21647.1"/>
    </source>
</evidence>
<proteinExistence type="inferred from homology"/>
<name>A0A0R1NN75_9LACO</name>
<evidence type="ECO:0000256" key="3">
    <source>
        <dbReference type="PIRSR" id="PIRSR000097-1"/>
    </source>
</evidence>
<comment type="caution">
    <text evidence="7">The sequence shown here is derived from an EMBL/GenBank/DDBJ whole genome shotgun (WGS) entry which is preliminary data.</text>
</comment>
<dbReference type="SUPFAM" id="SSF51430">
    <property type="entry name" value="NAD(P)-linked oxidoreductase"/>
    <property type="match status" value="1"/>
</dbReference>
<dbReference type="InterPro" id="IPR023210">
    <property type="entry name" value="NADP_OxRdtase_dom"/>
</dbReference>
<feature type="binding site" evidence="4">
    <location>
        <position position="110"/>
    </location>
    <ligand>
        <name>substrate</name>
    </ligand>
</feature>
<protein>
    <submittedName>
        <fullName evidence="7">Glyoxal reductase</fullName>
    </submittedName>
</protein>
<dbReference type="FunFam" id="3.20.20.100:FF:000002">
    <property type="entry name" value="2,5-diketo-D-gluconic acid reductase A"/>
    <property type="match status" value="1"/>
</dbReference>
<dbReference type="PATRIC" id="fig|1423766.4.peg.694"/>
<dbReference type="GO" id="GO:0016616">
    <property type="term" value="F:oxidoreductase activity, acting on the CH-OH group of donors, NAD or NADP as acceptor"/>
    <property type="evidence" value="ECO:0007669"/>
    <property type="project" value="UniProtKB-ARBA"/>
</dbReference>
<dbReference type="InterPro" id="IPR018170">
    <property type="entry name" value="Aldo/ket_reductase_CS"/>
</dbReference>
<accession>A0A0R1NN75</accession>
<evidence type="ECO:0000256" key="1">
    <source>
        <dbReference type="ARBA" id="ARBA00007905"/>
    </source>
</evidence>
<reference evidence="7 8" key="1">
    <citation type="journal article" date="2015" name="Genome Announc.">
        <title>Expanding the biotechnology potential of lactobacilli through comparative genomics of 213 strains and associated genera.</title>
        <authorList>
            <person name="Sun Z."/>
            <person name="Harris H.M."/>
            <person name="McCann A."/>
            <person name="Guo C."/>
            <person name="Argimon S."/>
            <person name="Zhang W."/>
            <person name="Yang X."/>
            <person name="Jeffery I.B."/>
            <person name="Cooney J.C."/>
            <person name="Kagawa T.F."/>
            <person name="Liu W."/>
            <person name="Song Y."/>
            <person name="Salvetti E."/>
            <person name="Wrobel A."/>
            <person name="Rasinkangas P."/>
            <person name="Parkhill J."/>
            <person name="Rea M.C."/>
            <person name="O'Sullivan O."/>
            <person name="Ritari J."/>
            <person name="Douillard F.P."/>
            <person name="Paul Ross R."/>
            <person name="Yang R."/>
            <person name="Briner A.E."/>
            <person name="Felis G.E."/>
            <person name="de Vos W.M."/>
            <person name="Barrangou R."/>
            <person name="Klaenhammer T.R."/>
            <person name="Caufield P.W."/>
            <person name="Cui Y."/>
            <person name="Zhang H."/>
            <person name="O'Toole P.W."/>
        </authorList>
    </citation>
    <scope>NUCLEOTIDE SEQUENCE [LARGE SCALE GENOMIC DNA]</scope>
    <source>
        <strain evidence="7 8">DSM 19906</strain>
    </source>
</reference>
<dbReference type="Pfam" id="PF00248">
    <property type="entry name" value="Aldo_ket_red"/>
    <property type="match status" value="1"/>
</dbReference>
<dbReference type="RefSeq" id="WP_056949431.1">
    <property type="nucleotide sequence ID" value="NZ_AZEB01000013.1"/>
</dbReference>
<dbReference type="PROSITE" id="PS00798">
    <property type="entry name" value="ALDOKETO_REDUCTASE_1"/>
    <property type="match status" value="1"/>
</dbReference>
<dbReference type="PANTHER" id="PTHR43827">
    <property type="entry name" value="2,5-DIKETO-D-GLUCONIC ACID REDUCTASE"/>
    <property type="match status" value="1"/>
</dbReference>
<dbReference type="PRINTS" id="PR00069">
    <property type="entry name" value="ALDKETRDTASE"/>
</dbReference>
<feature type="active site" description="Proton donor" evidence="3">
    <location>
        <position position="52"/>
    </location>
</feature>
<dbReference type="EMBL" id="AZEB01000013">
    <property type="protein sequence ID" value="KRL21647.1"/>
    <property type="molecule type" value="Genomic_DNA"/>
</dbReference>
<feature type="domain" description="NADP-dependent oxidoreductase" evidence="6">
    <location>
        <begin position="19"/>
        <end position="270"/>
    </location>
</feature>
<gene>
    <name evidence="7" type="ORF">FC98_GL000674</name>
</gene>
<organism evidence="7 8">
    <name type="scientific">Lentilactobacillus kisonensis DSM 19906 = JCM 15041</name>
    <dbReference type="NCBI Taxonomy" id="1423766"/>
    <lineage>
        <taxon>Bacteria</taxon>
        <taxon>Bacillati</taxon>
        <taxon>Bacillota</taxon>
        <taxon>Bacilli</taxon>
        <taxon>Lactobacillales</taxon>
        <taxon>Lactobacillaceae</taxon>
        <taxon>Lentilactobacillus</taxon>
    </lineage>
</organism>
<dbReference type="PIRSF" id="PIRSF000097">
    <property type="entry name" value="AKR"/>
    <property type="match status" value="1"/>
</dbReference>